<evidence type="ECO:0000313" key="2">
    <source>
        <dbReference type="EMBL" id="MCC9073592.1"/>
    </source>
</evidence>
<dbReference type="RefSeq" id="WP_229990508.1">
    <property type="nucleotide sequence ID" value="NZ_JAJJMO010000001.1"/>
</dbReference>
<comment type="caution">
    <text evidence="2">The sequence shown here is derived from an EMBL/GenBank/DDBJ whole genome shotgun (WGS) entry which is preliminary data.</text>
</comment>
<proteinExistence type="predicted"/>
<feature type="chain" id="PRO_5046661796" description="Chaperone of endosialidase" evidence="1">
    <location>
        <begin position="21"/>
        <end position="404"/>
    </location>
</feature>
<gene>
    <name evidence="2" type="ORF">LNQ49_18600</name>
</gene>
<reference evidence="2" key="1">
    <citation type="submission" date="2021-11" db="EMBL/GenBank/DDBJ databases">
        <title>Description of novel Flavobacterium species.</title>
        <authorList>
            <person name="Saticioglu I.B."/>
            <person name="Ay H."/>
            <person name="Altun S."/>
            <person name="Duman M."/>
        </authorList>
    </citation>
    <scope>NUCLEOTIDE SEQUENCE</scope>
    <source>
        <strain evidence="2">F-65</strain>
    </source>
</reference>
<sequence>MKINLLSSIIIMSISLSIKAQNTTFNNVSIGTDVPASGVQIKANFPGVTAGWARGFRITNEDGTQNFIGLGAFGGVANGISSLKNAYIGKDWDSQYMTFLANGNIGIGTTSPSSKLSVLGNISKLTLDGVDGVYDNLIKYGHKSDLESGTNYANRWHGIDATITAGLATSNKLKFKLYGGTIENKEPIDVMTLVGNGNVGIGTTNPMSKLTIAGGNPLFLSHGGSSEVPFLAVLNSSVPTDAKYGWAFYDNQTNGNLDIYRRNGTSDGIQLMTFNRNTGDVSIGSTEARGNKLAVKGTIGCEEVIVKSGSNWNWPDYVFANNYKLKSLQEVEEFIKQNSHLPEIPSAKEIEKNGLMLAEMNMSLLKKIEELTLYSIEQNKEIQKQNNKILVLEQKVKKIESTSK</sequence>
<keyword evidence="1" id="KW-0732">Signal</keyword>
<evidence type="ECO:0000256" key="1">
    <source>
        <dbReference type="SAM" id="SignalP"/>
    </source>
</evidence>
<evidence type="ECO:0000313" key="3">
    <source>
        <dbReference type="Proteomes" id="UP001430919"/>
    </source>
</evidence>
<keyword evidence="3" id="KW-1185">Reference proteome</keyword>
<feature type="signal peptide" evidence="1">
    <location>
        <begin position="1"/>
        <end position="20"/>
    </location>
</feature>
<dbReference type="Proteomes" id="UP001430919">
    <property type="component" value="Unassembled WGS sequence"/>
</dbReference>
<protein>
    <recommendedName>
        <fullName evidence="4">Chaperone of endosialidase</fullName>
    </recommendedName>
</protein>
<dbReference type="EMBL" id="JAJJMO010000001">
    <property type="protein sequence ID" value="MCC9073592.1"/>
    <property type="molecule type" value="Genomic_DNA"/>
</dbReference>
<accession>A0ABS8MZR5</accession>
<evidence type="ECO:0008006" key="4">
    <source>
        <dbReference type="Google" id="ProtNLM"/>
    </source>
</evidence>
<organism evidence="2 3">
    <name type="scientific">Flavobacterium pisciphilum</name>
    <dbReference type="NCBI Taxonomy" id="2893755"/>
    <lineage>
        <taxon>Bacteria</taxon>
        <taxon>Pseudomonadati</taxon>
        <taxon>Bacteroidota</taxon>
        <taxon>Flavobacteriia</taxon>
        <taxon>Flavobacteriales</taxon>
        <taxon>Flavobacteriaceae</taxon>
        <taxon>Flavobacterium</taxon>
    </lineage>
</organism>
<name>A0ABS8MZR5_9FLAO</name>